<evidence type="ECO:0000256" key="2">
    <source>
        <dbReference type="ARBA" id="ARBA00022679"/>
    </source>
</evidence>
<dbReference type="Gene3D" id="2.40.50.1070">
    <property type="match status" value="1"/>
</dbReference>
<dbReference type="AlphaFoldDB" id="A0AAE9XQ38"/>
<protein>
    <submittedName>
        <fullName evidence="7">23S rRNA (Uracil(1939)-C(5))-methyltransferase RlmD</fullName>
        <ecNumber evidence="7">2.1.1.190</ecNumber>
    </submittedName>
</protein>
<keyword evidence="3 4" id="KW-0949">S-adenosyl-L-methionine</keyword>
<evidence type="ECO:0000256" key="3">
    <source>
        <dbReference type="ARBA" id="ARBA00022691"/>
    </source>
</evidence>
<dbReference type="PROSITE" id="PS01231">
    <property type="entry name" value="TRMA_2"/>
    <property type="match status" value="1"/>
</dbReference>
<evidence type="ECO:0000259" key="6">
    <source>
        <dbReference type="PROSITE" id="PS50926"/>
    </source>
</evidence>
<dbReference type="GO" id="GO:0070041">
    <property type="term" value="F:rRNA (uridine-C5-)-methyltransferase activity"/>
    <property type="evidence" value="ECO:0007669"/>
    <property type="project" value="TreeGrafter"/>
</dbReference>
<accession>A0AAE9XQ38</accession>
<dbReference type="CDD" id="cd02440">
    <property type="entry name" value="AdoMet_MTases"/>
    <property type="match status" value="1"/>
</dbReference>
<evidence type="ECO:0000313" key="8">
    <source>
        <dbReference type="Proteomes" id="UP001179600"/>
    </source>
</evidence>
<dbReference type="Gene3D" id="3.40.50.150">
    <property type="entry name" value="Vaccinia Virus protein VP39"/>
    <property type="match status" value="1"/>
</dbReference>
<dbReference type="PANTHER" id="PTHR11061">
    <property type="entry name" value="RNA M5U METHYLTRANSFERASE"/>
    <property type="match status" value="1"/>
</dbReference>
<evidence type="ECO:0000256" key="5">
    <source>
        <dbReference type="PROSITE-ProRule" id="PRU10015"/>
    </source>
</evidence>
<feature type="binding site" evidence="4">
    <location>
        <position position="334"/>
    </location>
    <ligand>
        <name>S-adenosyl-L-methionine</name>
        <dbReference type="ChEBI" id="CHEBI:59789"/>
    </ligand>
</feature>
<organism evidence="7 8">
    <name type="scientific">Vagococcus lutrae</name>
    <dbReference type="NCBI Taxonomy" id="81947"/>
    <lineage>
        <taxon>Bacteria</taxon>
        <taxon>Bacillati</taxon>
        <taxon>Bacillota</taxon>
        <taxon>Bacilli</taxon>
        <taxon>Lactobacillales</taxon>
        <taxon>Enterococcaceae</taxon>
        <taxon>Vagococcus</taxon>
    </lineage>
</organism>
<feature type="binding site" evidence="4">
    <location>
        <position position="382"/>
    </location>
    <ligand>
        <name>S-adenosyl-L-methionine</name>
        <dbReference type="ChEBI" id="CHEBI:59789"/>
    </ligand>
</feature>
<dbReference type="InterPro" id="IPR030391">
    <property type="entry name" value="MeTrfase_TrmA_CS"/>
</dbReference>
<sequence>MTVKKNRQLTVKIEDLTHEGMGVAKVEGYPLFIENALPGEEVLVHVVKAGKKFGFAKVIDYLTESHQRVSQTDDVLIRTGIAPLSHLTYEQQLLFKQTQVKRNLSKIAQLDDVPVLETIGMTDPWKYRNKAQVPFRRVNGRGETGFYRKNSHDLIPIEDYQIQHTEIDKVIAIVRDALNDYRIKPYNEEEHTGLIRHIIVRRGFYTGEMMVGFVTRTKKFFDSDRVVKKILEQAPEVTTIVQNINEDKTNVILGNETVTLYGDGFIHDRLFDKTYRLSLNSFFQVNTQQAEVLYEQAMNFAELNSSDIVIDAYCGIGTIGMSLANRVAHVYGMDVVPQAIADAKENQKLNDIKNVTFETGKAEEVLPSWVEEGIKANVLIVDPPRKGLDPSFIETACELAPDRIVYVSCHPGTFARDVKLFGEKGYELTKVQPVDMFPQTTHVELVALMSRVDE</sequence>
<dbReference type="InterPro" id="IPR010280">
    <property type="entry name" value="U5_MeTrfase_fam"/>
</dbReference>
<dbReference type="RefSeq" id="WP_272163675.1">
    <property type="nucleotide sequence ID" value="NZ_CP116507.1"/>
</dbReference>
<comment type="similarity">
    <text evidence="4">Belongs to the class I-like SAM-binding methyltransferase superfamily. RNA M5U methyltransferase family.</text>
</comment>
<keyword evidence="2 4" id="KW-0808">Transferase</keyword>
<dbReference type="GO" id="GO:0070475">
    <property type="term" value="P:rRNA base methylation"/>
    <property type="evidence" value="ECO:0007669"/>
    <property type="project" value="TreeGrafter"/>
</dbReference>
<evidence type="ECO:0000256" key="1">
    <source>
        <dbReference type="ARBA" id="ARBA00022603"/>
    </source>
</evidence>
<dbReference type="SUPFAM" id="SSF53335">
    <property type="entry name" value="S-adenosyl-L-methionine-dependent methyltransferases"/>
    <property type="match status" value="1"/>
</dbReference>
<feature type="domain" description="TRAM" evidence="6">
    <location>
        <begin position="2"/>
        <end position="60"/>
    </location>
</feature>
<feature type="active site" description="Nucleophile" evidence="4">
    <location>
        <position position="409"/>
    </location>
</feature>
<evidence type="ECO:0000313" key="7">
    <source>
        <dbReference type="EMBL" id="WCG23459.1"/>
    </source>
</evidence>
<dbReference type="EMBL" id="CP116507">
    <property type="protein sequence ID" value="WCG23459.1"/>
    <property type="molecule type" value="Genomic_DNA"/>
</dbReference>
<dbReference type="InterPro" id="IPR012340">
    <property type="entry name" value="NA-bd_OB-fold"/>
</dbReference>
<proteinExistence type="inferred from homology"/>
<dbReference type="Gene3D" id="2.40.50.140">
    <property type="entry name" value="Nucleic acid-binding proteins"/>
    <property type="match status" value="1"/>
</dbReference>
<dbReference type="PROSITE" id="PS50926">
    <property type="entry name" value="TRAM"/>
    <property type="match status" value="1"/>
</dbReference>
<reference evidence="7" key="1">
    <citation type="submission" date="2023-01" db="EMBL/GenBank/DDBJ databases">
        <title>Oxazolidinone resistance genes in florfenicol resistant enterococci from beef cattle and veal calves at slaughter.</title>
        <authorList>
            <person name="Biggel M."/>
        </authorList>
    </citation>
    <scope>NUCLEOTIDE SEQUENCE</scope>
    <source>
        <strain evidence="7">K204-1</strain>
    </source>
</reference>
<dbReference type="EC" id="2.1.1.190" evidence="7"/>
<dbReference type="FunFam" id="2.40.50.1070:FF:000003">
    <property type="entry name" value="23S rRNA (Uracil-5-)-methyltransferase RumA"/>
    <property type="match status" value="1"/>
</dbReference>
<dbReference type="PROSITE" id="PS51687">
    <property type="entry name" value="SAM_MT_RNA_M5U"/>
    <property type="match status" value="1"/>
</dbReference>
<dbReference type="InterPro" id="IPR030390">
    <property type="entry name" value="MeTrfase_TrmA_AS"/>
</dbReference>
<dbReference type="Proteomes" id="UP001179600">
    <property type="component" value="Chromosome"/>
</dbReference>
<dbReference type="InterPro" id="IPR002792">
    <property type="entry name" value="TRAM_dom"/>
</dbReference>
<feature type="active site" evidence="5">
    <location>
        <position position="409"/>
    </location>
</feature>
<name>A0AAE9XQ38_9ENTE</name>
<feature type="binding site" evidence="4">
    <location>
        <position position="313"/>
    </location>
    <ligand>
        <name>S-adenosyl-L-methionine</name>
        <dbReference type="ChEBI" id="CHEBI:59789"/>
    </ligand>
</feature>
<dbReference type="PROSITE" id="PS01230">
    <property type="entry name" value="TRMA_1"/>
    <property type="match status" value="1"/>
</dbReference>
<gene>
    <name evidence="7" type="primary">rlmD</name>
    <name evidence="7" type="ORF">PML95_04320</name>
</gene>
<dbReference type="NCBIfam" id="TIGR00479">
    <property type="entry name" value="rumA"/>
    <property type="match status" value="1"/>
</dbReference>
<evidence type="ECO:0000256" key="4">
    <source>
        <dbReference type="PROSITE-ProRule" id="PRU01024"/>
    </source>
</evidence>
<keyword evidence="1 4" id="KW-0489">Methyltransferase</keyword>
<dbReference type="FunFam" id="3.40.50.150:FF:000009">
    <property type="entry name" value="23S rRNA (Uracil(1939)-C(5))-methyltransferase RlmD"/>
    <property type="match status" value="1"/>
</dbReference>
<dbReference type="Pfam" id="PF01938">
    <property type="entry name" value="TRAM"/>
    <property type="match status" value="1"/>
</dbReference>
<dbReference type="PANTHER" id="PTHR11061:SF30">
    <property type="entry name" value="TRNA (URACIL(54)-C(5))-METHYLTRANSFERASE"/>
    <property type="match status" value="1"/>
</dbReference>
<dbReference type="Pfam" id="PF05958">
    <property type="entry name" value="tRNA_U5-meth_tr"/>
    <property type="match status" value="1"/>
</dbReference>
<feature type="binding site" evidence="4">
    <location>
        <position position="284"/>
    </location>
    <ligand>
        <name>S-adenosyl-L-methionine</name>
        <dbReference type="ChEBI" id="CHEBI:59789"/>
    </ligand>
</feature>
<dbReference type="InterPro" id="IPR029063">
    <property type="entry name" value="SAM-dependent_MTases_sf"/>
</dbReference>
<dbReference type="SUPFAM" id="SSF50249">
    <property type="entry name" value="Nucleic acid-binding proteins"/>
    <property type="match status" value="1"/>
</dbReference>